<dbReference type="HAMAP" id="MF_00376">
    <property type="entry name" value="Dephospho_CoA_kinase"/>
    <property type="match status" value="1"/>
</dbReference>
<comment type="similarity">
    <text evidence="1 5">Belongs to the CoaE family.</text>
</comment>
<keyword evidence="5" id="KW-0808">Transferase</keyword>
<dbReference type="UniPathway" id="UPA00241">
    <property type="reaction ID" value="UER00356"/>
</dbReference>
<dbReference type="EMBL" id="QGKU01000032">
    <property type="protein sequence ID" value="PWR02890.1"/>
    <property type="molecule type" value="Genomic_DNA"/>
</dbReference>
<proteinExistence type="inferred from homology"/>
<dbReference type="EC" id="2.7.1.24" evidence="5 6"/>
<comment type="function">
    <text evidence="5">Catalyzes the phosphorylation of the 3'-hydroxyl group of dephosphocoenzyme A to form coenzyme A.</text>
</comment>
<evidence type="ECO:0000256" key="5">
    <source>
        <dbReference type="HAMAP-Rule" id="MF_00376"/>
    </source>
</evidence>
<evidence type="ECO:0000313" key="7">
    <source>
        <dbReference type="EMBL" id="PWR02890.1"/>
    </source>
</evidence>
<organism evidence="7 8">
    <name type="scientific">Meridianimarinicoccus roseus</name>
    <dbReference type="NCBI Taxonomy" id="2072018"/>
    <lineage>
        <taxon>Bacteria</taxon>
        <taxon>Pseudomonadati</taxon>
        <taxon>Pseudomonadota</taxon>
        <taxon>Alphaproteobacteria</taxon>
        <taxon>Rhodobacterales</taxon>
        <taxon>Paracoccaceae</taxon>
        <taxon>Meridianimarinicoccus</taxon>
    </lineage>
</organism>
<dbReference type="PANTHER" id="PTHR10695:SF46">
    <property type="entry name" value="BIFUNCTIONAL COENZYME A SYNTHASE-RELATED"/>
    <property type="match status" value="1"/>
</dbReference>
<dbReference type="PROSITE" id="PS51219">
    <property type="entry name" value="DPCK"/>
    <property type="match status" value="1"/>
</dbReference>
<evidence type="ECO:0000256" key="3">
    <source>
        <dbReference type="ARBA" id="ARBA00022840"/>
    </source>
</evidence>
<dbReference type="GO" id="GO:0015937">
    <property type="term" value="P:coenzyme A biosynthetic process"/>
    <property type="evidence" value="ECO:0007669"/>
    <property type="project" value="UniProtKB-UniRule"/>
</dbReference>
<dbReference type="SUPFAM" id="SSF52540">
    <property type="entry name" value="P-loop containing nucleoside triphosphate hydrolases"/>
    <property type="match status" value="1"/>
</dbReference>
<dbReference type="Proteomes" id="UP000245680">
    <property type="component" value="Unassembled WGS sequence"/>
</dbReference>
<comment type="subcellular location">
    <subcellularLocation>
        <location evidence="5">Cytoplasm</location>
    </subcellularLocation>
</comment>
<dbReference type="OrthoDB" id="9812943at2"/>
<protein>
    <recommendedName>
        <fullName evidence="5 6">Dephospho-CoA kinase</fullName>
        <ecNumber evidence="5 6">2.7.1.24</ecNumber>
    </recommendedName>
    <alternativeName>
        <fullName evidence="5">Dephosphocoenzyme A kinase</fullName>
    </alternativeName>
</protein>
<reference evidence="7 8" key="1">
    <citation type="submission" date="2018-05" db="EMBL/GenBank/DDBJ databases">
        <title>Rhodobacteraceae gen. nov., sp. nov. isolated from sea water.</title>
        <authorList>
            <person name="Ren Y."/>
        </authorList>
    </citation>
    <scope>NUCLEOTIDE SEQUENCE [LARGE SCALE GENOMIC DNA]</scope>
    <source>
        <strain evidence="7 8">TG-679</strain>
    </source>
</reference>
<evidence type="ECO:0000313" key="8">
    <source>
        <dbReference type="Proteomes" id="UP000245680"/>
    </source>
</evidence>
<evidence type="ECO:0000256" key="4">
    <source>
        <dbReference type="ARBA" id="ARBA00022993"/>
    </source>
</evidence>
<evidence type="ECO:0000256" key="6">
    <source>
        <dbReference type="NCBIfam" id="TIGR00152"/>
    </source>
</evidence>
<keyword evidence="2 5" id="KW-0547">Nucleotide-binding</keyword>
<dbReference type="RefSeq" id="WP_109811550.1">
    <property type="nucleotide sequence ID" value="NZ_QGKU01000032.1"/>
</dbReference>
<dbReference type="CDD" id="cd02022">
    <property type="entry name" value="DPCK"/>
    <property type="match status" value="1"/>
</dbReference>
<dbReference type="Gene3D" id="3.40.50.300">
    <property type="entry name" value="P-loop containing nucleotide triphosphate hydrolases"/>
    <property type="match status" value="1"/>
</dbReference>
<comment type="catalytic activity">
    <reaction evidence="5">
        <text>3'-dephospho-CoA + ATP = ADP + CoA + H(+)</text>
        <dbReference type="Rhea" id="RHEA:18245"/>
        <dbReference type="ChEBI" id="CHEBI:15378"/>
        <dbReference type="ChEBI" id="CHEBI:30616"/>
        <dbReference type="ChEBI" id="CHEBI:57287"/>
        <dbReference type="ChEBI" id="CHEBI:57328"/>
        <dbReference type="ChEBI" id="CHEBI:456216"/>
        <dbReference type="EC" id="2.7.1.24"/>
    </reaction>
</comment>
<keyword evidence="5" id="KW-0963">Cytoplasm</keyword>
<dbReference type="GO" id="GO:0004140">
    <property type="term" value="F:dephospho-CoA kinase activity"/>
    <property type="evidence" value="ECO:0007669"/>
    <property type="project" value="UniProtKB-UniRule"/>
</dbReference>
<dbReference type="AlphaFoldDB" id="A0A2V2LBK5"/>
<comment type="caution">
    <text evidence="7">The sequence shown here is derived from an EMBL/GenBank/DDBJ whole genome shotgun (WGS) entry which is preliminary data.</text>
</comment>
<dbReference type="NCBIfam" id="TIGR00152">
    <property type="entry name" value="dephospho-CoA kinase"/>
    <property type="match status" value="1"/>
</dbReference>
<keyword evidence="3 5" id="KW-0067">ATP-binding</keyword>
<keyword evidence="8" id="KW-1185">Reference proteome</keyword>
<dbReference type="Pfam" id="PF01121">
    <property type="entry name" value="CoaE"/>
    <property type="match status" value="1"/>
</dbReference>
<evidence type="ECO:0000256" key="2">
    <source>
        <dbReference type="ARBA" id="ARBA00022741"/>
    </source>
</evidence>
<dbReference type="GO" id="GO:0005737">
    <property type="term" value="C:cytoplasm"/>
    <property type="evidence" value="ECO:0007669"/>
    <property type="project" value="UniProtKB-SubCell"/>
</dbReference>
<dbReference type="InterPro" id="IPR027417">
    <property type="entry name" value="P-loop_NTPase"/>
</dbReference>
<dbReference type="InterPro" id="IPR001977">
    <property type="entry name" value="Depp_CoAkinase"/>
</dbReference>
<keyword evidence="5 7" id="KW-0418">Kinase</keyword>
<accession>A0A2V2LBK5</accession>
<gene>
    <name evidence="5 7" type="primary">coaE</name>
    <name evidence="7" type="ORF">DKT77_09980</name>
</gene>
<name>A0A2V2LBK5_9RHOB</name>
<dbReference type="GO" id="GO:0005524">
    <property type="term" value="F:ATP binding"/>
    <property type="evidence" value="ECO:0007669"/>
    <property type="project" value="UniProtKB-UniRule"/>
</dbReference>
<comment type="pathway">
    <text evidence="5">Cofactor biosynthesis; coenzyme A biosynthesis; CoA from (R)-pantothenate: step 5/5.</text>
</comment>
<keyword evidence="4 5" id="KW-0173">Coenzyme A biosynthesis</keyword>
<feature type="binding site" evidence="5">
    <location>
        <begin position="14"/>
        <end position="19"/>
    </location>
    <ligand>
        <name>ATP</name>
        <dbReference type="ChEBI" id="CHEBI:30616"/>
    </ligand>
</feature>
<dbReference type="PANTHER" id="PTHR10695">
    <property type="entry name" value="DEPHOSPHO-COA KINASE-RELATED"/>
    <property type="match status" value="1"/>
</dbReference>
<sequence>MTRPFRLGLTGSIGMGKSTTARMFAEAGCAVWDADAAVHRLYGPRGAAVSAIAALHPAAIVDGAVSRDVLKVWIRNDPAALSRIEAVVHPLVAADRADFLAATDADIAVFDIPLLFEGGSERGFDAVAVVTAPPETQRARVLARPGMTEEQFESLLAKQLPDADKRARSDFVIETDDMASAQIAVSRIVKTIRAGHA</sequence>
<evidence type="ECO:0000256" key="1">
    <source>
        <dbReference type="ARBA" id="ARBA00009018"/>
    </source>
</evidence>